<evidence type="ECO:0000256" key="3">
    <source>
        <dbReference type="ARBA" id="ARBA00022989"/>
    </source>
</evidence>
<sequence length="156" mass="17480">MSDHILHGEIMTPRYESRAFFEGVRTRRIMAFLIDYLIVFLLCIPVAILIALFGVLTLGIGWMLYAIMFPVVALLYVARTMGGPRQATKGMQMMNLKLIKLEGGMVAPMLAIVHSVLFWALNAILTPLILLATLVLDRKRTVHDLLLGTAVIRSDR</sequence>
<evidence type="ECO:0000313" key="8">
    <source>
        <dbReference type="Proteomes" id="UP000752297"/>
    </source>
</evidence>
<keyword evidence="2 5" id="KW-0812">Transmembrane</keyword>
<comment type="subcellular location">
    <subcellularLocation>
        <location evidence="1">Membrane</location>
        <topology evidence="1">Multi-pass membrane protein</topology>
    </subcellularLocation>
</comment>
<dbReference type="AlphaFoldDB" id="A0A949UTW6"/>
<dbReference type="Proteomes" id="UP000752297">
    <property type="component" value="Unassembled WGS sequence"/>
</dbReference>
<feature type="transmembrane region" description="Helical" evidence="5">
    <location>
        <begin position="33"/>
        <end position="56"/>
    </location>
</feature>
<proteinExistence type="predicted"/>
<keyword evidence="4 5" id="KW-0472">Membrane</keyword>
<gene>
    <name evidence="7" type="ORF">KUG47_04560</name>
</gene>
<evidence type="ECO:0000256" key="5">
    <source>
        <dbReference type="SAM" id="Phobius"/>
    </source>
</evidence>
<accession>A0A949UTW6</accession>
<protein>
    <submittedName>
        <fullName evidence="7">RDD family protein</fullName>
    </submittedName>
</protein>
<feature type="transmembrane region" description="Helical" evidence="5">
    <location>
        <begin position="62"/>
        <end position="82"/>
    </location>
</feature>
<name>A0A949UTW6_9HYPH</name>
<evidence type="ECO:0000259" key="6">
    <source>
        <dbReference type="Pfam" id="PF06271"/>
    </source>
</evidence>
<feature type="transmembrane region" description="Helical" evidence="5">
    <location>
        <begin position="103"/>
        <end position="136"/>
    </location>
</feature>
<organism evidence="7 8">
    <name type="scientific">Falsochrobactrum tianjinense</name>
    <dbReference type="NCBI Taxonomy" id="2706015"/>
    <lineage>
        <taxon>Bacteria</taxon>
        <taxon>Pseudomonadati</taxon>
        <taxon>Pseudomonadota</taxon>
        <taxon>Alphaproteobacteria</taxon>
        <taxon>Hyphomicrobiales</taxon>
        <taxon>Brucellaceae</taxon>
        <taxon>Falsochrobactrum</taxon>
    </lineage>
</organism>
<keyword evidence="3 5" id="KW-1133">Transmembrane helix</keyword>
<comment type="caution">
    <text evidence="7">The sequence shown here is derived from an EMBL/GenBank/DDBJ whole genome shotgun (WGS) entry which is preliminary data.</text>
</comment>
<feature type="domain" description="RDD" evidence="6">
    <location>
        <begin position="26"/>
        <end position="147"/>
    </location>
</feature>
<reference evidence="7 8" key="1">
    <citation type="submission" date="2021-06" db="EMBL/GenBank/DDBJ databases">
        <title>Falsochrobactrum tianjin sp.nov., a new petroleum-degrading bacteria isolated from oily soils.</title>
        <authorList>
            <person name="Chen G."/>
            <person name="Chen H."/>
            <person name="Tian J."/>
            <person name="Qing J."/>
            <person name="Zhong L."/>
            <person name="Ma W."/>
            <person name="Song Y."/>
            <person name="Cui X."/>
            <person name="Yan B."/>
        </authorList>
    </citation>
    <scope>NUCLEOTIDE SEQUENCE [LARGE SCALE GENOMIC DNA]</scope>
    <source>
        <strain evidence="7 8">TDYN1</strain>
    </source>
</reference>
<dbReference type="InterPro" id="IPR010432">
    <property type="entry name" value="RDD"/>
</dbReference>
<dbReference type="GO" id="GO:0016020">
    <property type="term" value="C:membrane"/>
    <property type="evidence" value="ECO:0007669"/>
    <property type="project" value="UniProtKB-SubCell"/>
</dbReference>
<evidence type="ECO:0000256" key="2">
    <source>
        <dbReference type="ARBA" id="ARBA00022692"/>
    </source>
</evidence>
<evidence type="ECO:0000313" key="7">
    <source>
        <dbReference type="EMBL" id="MBV2142771.1"/>
    </source>
</evidence>
<keyword evidence="8" id="KW-1185">Reference proteome</keyword>
<dbReference type="RefSeq" id="WP_217676734.1">
    <property type="nucleotide sequence ID" value="NZ_JAHRVA010000001.1"/>
</dbReference>
<evidence type="ECO:0000256" key="1">
    <source>
        <dbReference type="ARBA" id="ARBA00004141"/>
    </source>
</evidence>
<evidence type="ECO:0000256" key="4">
    <source>
        <dbReference type="ARBA" id="ARBA00023136"/>
    </source>
</evidence>
<dbReference type="EMBL" id="JAHRVA010000001">
    <property type="protein sequence ID" value="MBV2142771.1"/>
    <property type="molecule type" value="Genomic_DNA"/>
</dbReference>
<dbReference type="Pfam" id="PF06271">
    <property type="entry name" value="RDD"/>
    <property type="match status" value="1"/>
</dbReference>